<reference evidence="3" key="2">
    <citation type="journal article" date="2008" name="Nucleic Acids Res.">
        <title>The rice annotation project database (RAP-DB): 2008 update.</title>
        <authorList>
            <consortium name="The rice annotation project (RAP)"/>
        </authorList>
    </citation>
    <scope>GENOME REANNOTATION</scope>
    <source>
        <strain evidence="3">cv. Nipponbare</strain>
    </source>
</reference>
<proteinExistence type="predicted"/>
<feature type="compositionally biased region" description="Gly residues" evidence="1">
    <location>
        <begin position="62"/>
        <end position="78"/>
    </location>
</feature>
<dbReference type="AlphaFoldDB" id="Q8LNA2"/>
<feature type="region of interest" description="Disordered" evidence="1">
    <location>
        <begin position="31"/>
        <end position="78"/>
    </location>
</feature>
<evidence type="ECO:0000256" key="1">
    <source>
        <dbReference type="SAM" id="MobiDB-lite"/>
    </source>
</evidence>
<accession>Q8LNA2</accession>
<organism evidence="2 3">
    <name type="scientific">Oryza sativa subsp. japonica</name>
    <name type="common">Rice</name>
    <dbReference type="NCBI Taxonomy" id="39947"/>
    <lineage>
        <taxon>Eukaryota</taxon>
        <taxon>Viridiplantae</taxon>
        <taxon>Streptophyta</taxon>
        <taxon>Embryophyta</taxon>
        <taxon>Tracheophyta</taxon>
        <taxon>Spermatophyta</taxon>
        <taxon>Magnoliopsida</taxon>
        <taxon>Liliopsida</taxon>
        <taxon>Poales</taxon>
        <taxon>Poaceae</taxon>
        <taxon>BOP clade</taxon>
        <taxon>Oryzoideae</taxon>
        <taxon>Oryzeae</taxon>
        <taxon>Oryzinae</taxon>
        <taxon>Oryza</taxon>
        <taxon>Oryza sativa</taxon>
    </lineage>
</organism>
<protein>
    <submittedName>
        <fullName evidence="2">Uncharacterized protein</fullName>
    </submittedName>
</protein>
<reference evidence="3" key="1">
    <citation type="journal article" date="2005" name="Nature">
        <title>The map-based sequence of the rice genome.</title>
        <authorList>
            <consortium name="International rice genome sequencing project (IRGSP)"/>
            <person name="Matsumoto T."/>
            <person name="Wu J."/>
            <person name="Kanamori H."/>
            <person name="Katayose Y."/>
            <person name="Fujisawa M."/>
            <person name="Namiki N."/>
            <person name="Mizuno H."/>
            <person name="Yamamoto K."/>
            <person name="Antonio B.A."/>
            <person name="Baba T."/>
            <person name="Sakata K."/>
            <person name="Nagamura Y."/>
            <person name="Aoki H."/>
            <person name="Arikawa K."/>
            <person name="Arita K."/>
            <person name="Bito T."/>
            <person name="Chiden Y."/>
            <person name="Fujitsuka N."/>
            <person name="Fukunaka R."/>
            <person name="Hamada M."/>
            <person name="Harada C."/>
            <person name="Hayashi A."/>
            <person name="Hijishita S."/>
            <person name="Honda M."/>
            <person name="Hosokawa S."/>
            <person name="Ichikawa Y."/>
            <person name="Idonuma A."/>
            <person name="Iijima M."/>
            <person name="Ikeda M."/>
            <person name="Ikeno M."/>
            <person name="Ito K."/>
            <person name="Ito S."/>
            <person name="Ito T."/>
            <person name="Ito Y."/>
            <person name="Ito Y."/>
            <person name="Iwabuchi A."/>
            <person name="Kamiya K."/>
            <person name="Karasawa W."/>
            <person name="Kurita K."/>
            <person name="Katagiri S."/>
            <person name="Kikuta A."/>
            <person name="Kobayashi H."/>
            <person name="Kobayashi N."/>
            <person name="Machita K."/>
            <person name="Maehara T."/>
            <person name="Masukawa M."/>
            <person name="Mizubayashi T."/>
            <person name="Mukai Y."/>
            <person name="Nagasaki H."/>
            <person name="Nagata Y."/>
            <person name="Naito S."/>
            <person name="Nakashima M."/>
            <person name="Nakama Y."/>
            <person name="Nakamichi Y."/>
            <person name="Nakamura M."/>
            <person name="Meguro A."/>
            <person name="Negishi M."/>
            <person name="Ohta I."/>
            <person name="Ohta T."/>
            <person name="Okamoto M."/>
            <person name="Ono N."/>
            <person name="Saji S."/>
            <person name="Sakaguchi M."/>
            <person name="Sakai K."/>
            <person name="Shibata M."/>
            <person name="Shimokawa T."/>
            <person name="Song J."/>
            <person name="Takazaki Y."/>
            <person name="Terasawa K."/>
            <person name="Tsugane M."/>
            <person name="Tsuji K."/>
            <person name="Ueda S."/>
            <person name="Waki K."/>
            <person name="Yamagata H."/>
            <person name="Yamamoto M."/>
            <person name="Yamamoto S."/>
            <person name="Yamane H."/>
            <person name="Yoshiki S."/>
            <person name="Yoshihara R."/>
            <person name="Yukawa K."/>
            <person name="Zhong H."/>
            <person name="Yano M."/>
            <person name="Yuan Q."/>
            <person name="Ouyang S."/>
            <person name="Liu J."/>
            <person name="Jones K.M."/>
            <person name="Gansberger K."/>
            <person name="Moffat K."/>
            <person name="Hill J."/>
            <person name="Bera J."/>
            <person name="Fadrosh D."/>
            <person name="Jin S."/>
            <person name="Johri S."/>
            <person name="Kim M."/>
            <person name="Overton L."/>
            <person name="Reardon M."/>
            <person name="Tsitrin T."/>
            <person name="Vuong H."/>
            <person name="Weaver B."/>
            <person name="Ciecko A."/>
            <person name="Tallon L."/>
            <person name="Jackson J."/>
            <person name="Pai G."/>
            <person name="Aken S.V."/>
            <person name="Utterback T."/>
            <person name="Reidmuller S."/>
            <person name="Feldblyum T."/>
            <person name="Hsiao J."/>
            <person name="Zismann V."/>
            <person name="Iobst S."/>
            <person name="de Vazeille A.R."/>
            <person name="Buell C.R."/>
            <person name="Ying K."/>
            <person name="Li Y."/>
            <person name="Lu T."/>
            <person name="Huang Y."/>
            <person name="Zhao Q."/>
            <person name="Feng Q."/>
            <person name="Zhang L."/>
            <person name="Zhu J."/>
            <person name="Weng Q."/>
            <person name="Mu J."/>
            <person name="Lu Y."/>
            <person name="Fan D."/>
            <person name="Liu Y."/>
            <person name="Guan J."/>
            <person name="Zhang Y."/>
            <person name="Yu S."/>
            <person name="Liu X."/>
            <person name="Zhang Y."/>
            <person name="Hong G."/>
            <person name="Han B."/>
            <person name="Choisne N."/>
            <person name="Demange N."/>
            <person name="Orjeda G."/>
            <person name="Samain S."/>
            <person name="Cattolico L."/>
            <person name="Pelletier E."/>
            <person name="Couloux A."/>
            <person name="Segurens B."/>
            <person name="Wincker P."/>
            <person name="D'Hont A."/>
            <person name="Scarpelli C."/>
            <person name="Weissenbach J."/>
            <person name="Salanoubat M."/>
            <person name="Quetier F."/>
            <person name="Yu Y."/>
            <person name="Kim H.R."/>
            <person name="Rambo T."/>
            <person name="Currie J."/>
            <person name="Collura K."/>
            <person name="Luo M."/>
            <person name="Yang T."/>
            <person name="Ammiraju J.S.S."/>
            <person name="Engler F."/>
            <person name="Soderlund C."/>
            <person name="Wing R.A."/>
            <person name="Palmer L.E."/>
            <person name="de la Bastide M."/>
            <person name="Spiegel L."/>
            <person name="Nascimento L."/>
            <person name="Zutavern T."/>
            <person name="O'Shaughnessy A."/>
            <person name="Dike S."/>
            <person name="Dedhia N."/>
            <person name="Preston R."/>
            <person name="Balija V."/>
            <person name="McCombie W.R."/>
            <person name="Chow T."/>
            <person name="Chen H."/>
            <person name="Chung M."/>
            <person name="Chen C."/>
            <person name="Shaw J."/>
            <person name="Wu H."/>
            <person name="Hsiao K."/>
            <person name="Chao Y."/>
            <person name="Chu M."/>
            <person name="Cheng C."/>
            <person name="Hour A."/>
            <person name="Lee P."/>
            <person name="Lin S."/>
            <person name="Lin Y."/>
            <person name="Liou J."/>
            <person name="Liu S."/>
            <person name="Hsing Y."/>
            <person name="Raghuvanshi S."/>
            <person name="Mohanty A."/>
            <person name="Bharti A.K."/>
            <person name="Gaur A."/>
            <person name="Gupta V."/>
            <person name="Kumar D."/>
            <person name="Ravi V."/>
            <person name="Vij S."/>
            <person name="Kapur A."/>
            <person name="Khurana P."/>
            <person name="Khurana P."/>
            <person name="Khurana J.P."/>
            <person name="Tyagi A.K."/>
            <person name="Gaikwad K."/>
            <person name="Singh A."/>
            <person name="Dalal V."/>
            <person name="Srivastava S."/>
            <person name="Dixit A."/>
            <person name="Pal A.K."/>
            <person name="Ghazi I.A."/>
            <person name="Yadav M."/>
            <person name="Pandit A."/>
            <person name="Bhargava A."/>
            <person name="Sureshbabu K."/>
            <person name="Batra K."/>
            <person name="Sharma T.R."/>
            <person name="Mohapatra T."/>
            <person name="Singh N.K."/>
            <person name="Messing J."/>
            <person name="Nelson A.B."/>
            <person name="Fuks G."/>
            <person name="Kavchok S."/>
            <person name="Keizer G."/>
            <person name="Linton E."/>
            <person name="Llaca V."/>
            <person name="Song R."/>
            <person name="Tanyolac B."/>
            <person name="Young S."/>
            <person name="Ho-Il K."/>
            <person name="Hahn J.H."/>
            <person name="Sangsakoo G."/>
            <person name="Vanavichit A."/>
            <person name="de Mattos Luiz.A.T."/>
            <person name="Zimmer P.D."/>
            <person name="Malone G."/>
            <person name="Dellagostin O."/>
            <person name="de Oliveira A.C."/>
            <person name="Bevan M."/>
            <person name="Bancroft I."/>
            <person name="Minx P."/>
            <person name="Cordum H."/>
            <person name="Wilson R."/>
            <person name="Cheng Z."/>
            <person name="Jin W."/>
            <person name="Jiang J."/>
            <person name="Leong S.A."/>
            <person name="Iwama H."/>
            <person name="Gojobori T."/>
            <person name="Itoh T."/>
            <person name="Niimura Y."/>
            <person name="Fujii Y."/>
            <person name="Habara T."/>
            <person name="Sakai H."/>
            <person name="Sato Y."/>
            <person name="Wilson G."/>
            <person name="Kumar K."/>
            <person name="McCouch S."/>
            <person name="Juretic N."/>
            <person name="Hoen D."/>
            <person name="Wright S."/>
            <person name="Bruskiewich R."/>
            <person name="Bureau T."/>
            <person name="Miyao A."/>
            <person name="Hirochika H."/>
            <person name="Nishikawa T."/>
            <person name="Kadowaki K."/>
            <person name="Sugiura M."/>
            <person name="Burr B."/>
            <person name="Sasaki T."/>
        </authorList>
    </citation>
    <scope>NUCLEOTIDE SEQUENCE [LARGE SCALE GENOMIC DNA]</scope>
    <source>
        <strain evidence="3">cv. Nipponbare</strain>
    </source>
</reference>
<name>Q8LNA2_ORYSJ</name>
<evidence type="ECO:0000313" key="3">
    <source>
        <dbReference type="Proteomes" id="UP000000763"/>
    </source>
</evidence>
<gene>
    <name evidence="2" type="primary">OSJNBa0047G15.25</name>
</gene>
<dbReference type="EMBL" id="AC083944">
    <property type="protein sequence ID" value="AAM74307.1"/>
    <property type="molecule type" value="Genomic_DNA"/>
</dbReference>
<evidence type="ECO:0000313" key="2">
    <source>
        <dbReference type="EMBL" id="AAM74307.1"/>
    </source>
</evidence>
<dbReference type="Proteomes" id="UP000000763">
    <property type="component" value="Chromosome 10"/>
</dbReference>
<sequence>MPCSMPVWQQRHHHRCLTPCLPSPSFLPLRSQPLPASSDGRQWHGARAQPDLPPQQAPLPAGGVGGEQRGRAVSGGGGRRMMKAMMVPHLSGLRRSFTRTYRGYRHLSRRLLDRQIRPRGAGDEATTWPALAPTRTIAETGRVLGGGGLLPPPPSRHAPWFPSAEVALRHGCLASSPVLARGECGSVAEDGCAEAQGGGVVLGVGRRGVVAATHGGGAPAASRG</sequence>